<dbReference type="EMBL" id="JBHRVU010000004">
    <property type="protein sequence ID" value="MFC3441720.1"/>
    <property type="molecule type" value="Genomic_DNA"/>
</dbReference>
<evidence type="ECO:0000313" key="4">
    <source>
        <dbReference type="Proteomes" id="UP001595681"/>
    </source>
</evidence>
<sequence length="343" mass="37693">MNPIVSVIIPAYNAQATIAATIGSVQAQTLQDLEIMVVDDGSTDDSAAIVEKMAAGDPRIHLIRQANAGVAATRNAAMARASGQFIATLDSDDIWHPKKLAMQVTALTQAPAHTGLAYCWYRRIDAIDHVFPGSSSPVIEGPVLHQHLEWNFISNGSAPMMPADLARSVGYDTVLLQGCEDYMFQLRIAQTHRFLCVPAYLVGYRYRPDSLSRATENMLRGHLQMYGVLDAEMSNNDAARRIIAWRKTKLFVELARNQLRKGNVGSAMAAFASAVRISPRHVPGALWVEIRNAQAMFAPPRQPLLPTRPFLSYGIDEPDGAWASRRSKAYLTRLRKLDLAGAV</sequence>
<dbReference type="PANTHER" id="PTHR43685">
    <property type="entry name" value="GLYCOSYLTRANSFERASE"/>
    <property type="match status" value="1"/>
</dbReference>
<keyword evidence="1" id="KW-0802">TPR repeat</keyword>
<dbReference type="PROSITE" id="PS50005">
    <property type="entry name" value="TPR"/>
    <property type="match status" value="1"/>
</dbReference>
<dbReference type="RefSeq" id="WP_380795651.1">
    <property type="nucleotide sequence ID" value="NZ_JBHRVU010000004.1"/>
</dbReference>
<name>A0ABV7NEN1_9SPHN</name>
<comment type="caution">
    <text evidence="3">The sequence shown here is derived from an EMBL/GenBank/DDBJ whole genome shotgun (WGS) entry which is preliminary data.</text>
</comment>
<reference evidence="4" key="1">
    <citation type="journal article" date="2019" name="Int. J. Syst. Evol. Microbiol.">
        <title>The Global Catalogue of Microorganisms (GCM) 10K type strain sequencing project: providing services to taxonomists for standard genome sequencing and annotation.</title>
        <authorList>
            <consortium name="The Broad Institute Genomics Platform"/>
            <consortium name="The Broad Institute Genome Sequencing Center for Infectious Disease"/>
            <person name="Wu L."/>
            <person name="Ma J."/>
        </authorList>
    </citation>
    <scope>NUCLEOTIDE SEQUENCE [LARGE SCALE GENOMIC DNA]</scope>
    <source>
        <strain evidence="4">CCM 7491</strain>
    </source>
</reference>
<accession>A0ABV7NEN1</accession>
<dbReference type="InterPro" id="IPR029044">
    <property type="entry name" value="Nucleotide-diphossugar_trans"/>
</dbReference>
<dbReference type="Gene3D" id="3.90.550.10">
    <property type="entry name" value="Spore Coat Polysaccharide Biosynthesis Protein SpsA, Chain A"/>
    <property type="match status" value="1"/>
</dbReference>
<evidence type="ECO:0000313" key="3">
    <source>
        <dbReference type="EMBL" id="MFC3441720.1"/>
    </source>
</evidence>
<organism evidence="3 4">
    <name type="scientific">Sphingobium rhizovicinum</name>
    <dbReference type="NCBI Taxonomy" id="432308"/>
    <lineage>
        <taxon>Bacteria</taxon>
        <taxon>Pseudomonadati</taxon>
        <taxon>Pseudomonadota</taxon>
        <taxon>Alphaproteobacteria</taxon>
        <taxon>Sphingomonadales</taxon>
        <taxon>Sphingomonadaceae</taxon>
        <taxon>Sphingobium</taxon>
    </lineage>
</organism>
<dbReference type="InterPro" id="IPR050834">
    <property type="entry name" value="Glycosyltransf_2"/>
</dbReference>
<proteinExistence type="predicted"/>
<dbReference type="Pfam" id="PF00535">
    <property type="entry name" value="Glycos_transf_2"/>
    <property type="match status" value="1"/>
</dbReference>
<dbReference type="InterPro" id="IPR019734">
    <property type="entry name" value="TPR_rpt"/>
</dbReference>
<dbReference type="PANTHER" id="PTHR43685:SF2">
    <property type="entry name" value="GLYCOSYLTRANSFERASE 2-LIKE DOMAIN-CONTAINING PROTEIN"/>
    <property type="match status" value="1"/>
</dbReference>
<gene>
    <name evidence="3" type="ORF">ACFOKF_11100</name>
</gene>
<evidence type="ECO:0000259" key="2">
    <source>
        <dbReference type="Pfam" id="PF00535"/>
    </source>
</evidence>
<evidence type="ECO:0000256" key="1">
    <source>
        <dbReference type="PROSITE-ProRule" id="PRU00339"/>
    </source>
</evidence>
<feature type="domain" description="Glycosyltransferase 2-like" evidence="2">
    <location>
        <begin position="6"/>
        <end position="112"/>
    </location>
</feature>
<protein>
    <submittedName>
        <fullName evidence="3">Glycosyltransferase family 2 protein</fullName>
    </submittedName>
</protein>
<dbReference type="InterPro" id="IPR001173">
    <property type="entry name" value="Glyco_trans_2-like"/>
</dbReference>
<dbReference type="SUPFAM" id="SSF53448">
    <property type="entry name" value="Nucleotide-diphospho-sugar transferases"/>
    <property type="match status" value="1"/>
</dbReference>
<dbReference type="Proteomes" id="UP001595681">
    <property type="component" value="Unassembled WGS sequence"/>
</dbReference>
<keyword evidence="4" id="KW-1185">Reference proteome</keyword>
<dbReference type="CDD" id="cd00761">
    <property type="entry name" value="Glyco_tranf_GTA_type"/>
    <property type="match status" value="1"/>
</dbReference>
<feature type="repeat" description="TPR" evidence="1">
    <location>
        <begin position="248"/>
        <end position="281"/>
    </location>
</feature>